<organism evidence="3 4">
    <name type="scientific">Gilliamella bombicola</name>
    <dbReference type="NCBI Taxonomy" id="1798182"/>
    <lineage>
        <taxon>Bacteria</taxon>
        <taxon>Pseudomonadati</taxon>
        <taxon>Pseudomonadota</taxon>
        <taxon>Gammaproteobacteria</taxon>
        <taxon>Orbales</taxon>
        <taxon>Orbaceae</taxon>
        <taxon>Gilliamella</taxon>
    </lineage>
</organism>
<dbReference type="GO" id="GO:0003677">
    <property type="term" value="F:DNA binding"/>
    <property type="evidence" value="ECO:0007669"/>
    <property type="project" value="InterPro"/>
</dbReference>
<dbReference type="PANTHER" id="PTHR46637">
    <property type="entry name" value="TIS1421-TRANSPOSASE PROTEIN A"/>
    <property type="match status" value="1"/>
</dbReference>
<feature type="domain" description="Insertion element IS402-like" evidence="2">
    <location>
        <begin position="6"/>
        <end position="76"/>
    </location>
</feature>
<dbReference type="Pfam" id="PF13340">
    <property type="entry name" value="DUF4096"/>
    <property type="match status" value="1"/>
</dbReference>
<dbReference type="GO" id="GO:0006313">
    <property type="term" value="P:DNA transposition"/>
    <property type="evidence" value="ECO:0007669"/>
    <property type="project" value="InterPro"/>
</dbReference>
<dbReference type="NCBIfam" id="NF033580">
    <property type="entry name" value="transpos_IS5_3"/>
    <property type="match status" value="1"/>
</dbReference>
<proteinExistence type="predicted"/>
<dbReference type="InterPro" id="IPR002559">
    <property type="entry name" value="Transposase_11"/>
</dbReference>
<dbReference type="PANTHER" id="PTHR46637:SF1">
    <property type="entry name" value="BLL5188 PROTEIN"/>
    <property type="match status" value="1"/>
</dbReference>
<evidence type="ECO:0000259" key="1">
    <source>
        <dbReference type="Pfam" id="PF01609"/>
    </source>
</evidence>
<dbReference type="InterPro" id="IPR025161">
    <property type="entry name" value="IS402-like_dom"/>
</dbReference>
<sequence>MPRTMLTDKRWEKLLQIMKNTGRVYNKSEHRMTFEGLLFRMRTGIPWRDLPEEFGEWSTVYRRFNLWSKKGILVDIFKHLSQLADFEWVFLDGSIIRAHQHSTGAATEHSEQIGQSCGGHSTKIHLAVDSGGLPICFELSEGQRHDITYAETLVEKLDEVNTVIADKGYDSEPFWCFVRQKSGRTVIAKRNYGKDIDKSSIDRCLYRYRHLVENAFARIKQYRQISTRYDKLERNYASMVSLAFMLMWLPMYC</sequence>
<evidence type="ECO:0000313" key="3">
    <source>
        <dbReference type="EMBL" id="SCB80475.1"/>
    </source>
</evidence>
<protein>
    <submittedName>
        <fullName evidence="3">Transposase</fullName>
    </submittedName>
</protein>
<accession>A0A1C3ZDN2</accession>
<reference evidence="4" key="1">
    <citation type="submission" date="2016-08" db="EMBL/GenBank/DDBJ databases">
        <authorList>
            <person name="Varghese N."/>
            <person name="Submissions Spin"/>
        </authorList>
    </citation>
    <scope>NUCLEOTIDE SEQUENCE [LARGE SCALE GENOMIC DNA]</scope>
    <source>
        <strain evidence="4">R-53248</strain>
    </source>
</reference>
<dbReference type="OrthoDB" id="1551210at2"/>
<name>A0A1C3ZDN2_9GAMM</name>
<dbReference type="InterPro" id="IPR052909">
    <property type="entry name" value="Transposase_6_like"/>
</dbReference>
<dbReference type="Pfam" id="PF01609">
    <property type="entry name" value="DDE_Tnp_1"/>
    <property type="match status" value="1"/>
</dbReference>
<evidence type="ECO:0000259" key="2">
    <source>
        <dbReference type="Pfam" id="PF13340"/>
    </source>
</evidence>
<feature type="domain" description="Transposase IS4-like" evidence="1">
    <location>
        <begin position="89"/>
        <end position="248"/>
    </location>
</feature>
<gene>
    <name evidence="3" type="ORF">GA0061081_101356</name>
</gene>
<dbReference type="GO" id="GO:0004803">
    <property type="term" value="F:transposase activity"/>
    <property type="evidence" value="ECO:0007669"/>
    <property type="project" value="InterPro"/>
</dbReference>
<dbReference type="AlphaFoldDB" id="A0A1C3ZDN2"/>
<dbReference type="RefSeq" id="WP_141683313.1">
    <property type="nucleotide sequence ID" value="NZ_FMAQ01000001.1"/>
</dbReference>
<keyword evidence="4" id="KW-1185">Reference proteome</keyword>
<dbReference type="EMBL" id="FMAQ01000001">
    <property type="protein sequence ID" value="SCB80475.1"/>
    <property type="molecule type" value="Genomic_DNA"/>
</dbReference>
<dbReference type="Proteomes" id="UP000199670">
    <property type="component" value="Unassembled WGS sequence"/>
</dbReference>
<evidence type="ECO:0000313" key="4">
    <source>
        <dbReference type="Proteomes" id="UP000199670"/>
    </source>
</evidence>